<dbReference type="GO" id="GO:0008641">
    <property type="term" value="F:ubiquitin-like modifier activating enzyme activity"/>
    <property type="evidence" value="ECO:0007669"/>
    <property type="project" value="InterPro"/>
</dbReference>
<dbReference type="Pfam" id="PF00899">
    <property type="entry name" value="ThiF"/>
    <property type="match status" value="1"/>
</dbReference>
<dbReference type="CDD" id="cd01483">
    <property type="entry name" value="E1_enzyme_family"/>
    <property type="match status" value="1"/>
</dbReference>
<sequence length="301" mass="34368">MIQDKKHLVYTAKPNEEMYWERVNRSLGWLGNDEEEQKEKQEKLKSVVVGIAGTGGIGGQLAQRLVRLGVRNLKLADPDVFDISNMNRQMGADLEHIGKNKAEVVAEMTYALNHDVNIAVYPEGITPDTAEDFVEDCDYVLDQMDFYEVANRYALHRAFRKSEKAQCIFKVPTVAHGTYIFKYTKDSMTIEDVYGIKEDSLLSPEVIRRLMERIIPKMPKYPSKETLDHWFVDLKRMPIFAGCPPLAEGVLAERLAQAITGLDQLPGAVKIPVQPGYVYFDTLSWSTEIYQGKWWKDDSKI</sequence>
<dbReference type="Gene3D" id="3.40.50.720">
    <property type="entry name" value="NAD(P)-binding Rossmann-like Domain"/>
    <property type="match status" value="1"/>
</dbReference>
<evidence type="ECO:0000313" key="3">
    <source>
        <dbReference type="Proteomes" id="UP000194885"/>
    </source>
</evidence>
<dbReference type="GO" id="GO:0061504">
    <property type="term" value="P:cyclic threonylcarbamoyladenosine biosynthetic process"/>
    <property type="evidence" value="ECO:0007669"/>
    <property type="project" value="TreeGrafter"/>
</dbReference>
<accession>A0A242B191</accession>
<proteinExistence type="predicted"/>
<reference evidence="2 3" key="1">
    <citation type="submission" date="2017-05" db="EMBL/GenBank/DDBJ databases">
        <title>The Genome Sequence of Enterococcus faecium 7H8_DIV0219.</title>
        <authorList>
            <consortium name="The Broad Institute Genomics Platform"/>
            <consortium name="The Broad Institute Genomic Center for Infectious Diseases"/>
            <person name="Earl A."/>
            <person name="Manson A."/>
            <person name="Schwartman J."/>
            <person name="Gilmore M."/>
            <person name="Abouelleil A."/>
            <person name="Cao P."/>
            <person name="Chapman S."/>
            <person name="Cusick C."/>
            <person name="Shea T."/>
            <person name="Young S."/>
            <person name="Neafsey D."/>
            <person name="Nusbaum C."/>
            <person name="Birren B."/>
        </authorList>
    </citation>
    <scope>NUCLEOTIDE SEQUENCE [LARGE SCALE GENOMIC DNA]</scope>
    <source>
        <strain evidence="2 3">7H8_DIV0219</strain>
    </source>
</reference>
<dbReference type="EMBL" id="NGKW01000012">
    <property type="protein sequence ID" value="OTN86719.1"/>
    <property type="molecule type" value="Genomic_DNA"/>
</dbReference>
<gene>
    <name evidence="2" type="ORF">A5810_002959</name>
</gene>
<dbReference type="Proteomes" id="UP000194885">
    <property type="component" value="Unassembled WGS sequence"/>
</dbReference>
<dbReference type="PANTHER" id="PTHR43267">
    <property type="entry name" value="TRNA THREONYLCARBAMOYLADENOSINE DEHYDRATASE"/>
    <property type="match status" value="1"/>
</dbReference>
<evidence type="ECO:0000313" key="2">
    <source>
        <dbReference type="EMBL" id="OTN86719.1"/>
    </source>
</evidence>
<dbReference type="InterPro" id="IPR000594">
    <property type="entry name" value="ThiF_NAD_FAD-bd"/>
</dbReference>
<organism evidence="2 3">
    <name type="scientific">Enterococcus faecium</name>
    <name type="common">Streptococcus faecium</name>
    <dbReference type="NCBI Taxonomy" id="1352"/>
    <lineage>
        <taxon>Bacteria</taxon>
        <taxon>Bacillati</taxon>
        <taxon>Bacillota</taxon>
        <taxon>Bacilli</taxon>
        <taxon>Lactobacillales</taxon>
        <taxon>Enterococcaceae</taxon>
        <taxon>Enterococcus</taxon>
    </lineage>
</organism>
<dbReference type="PANTHER" id="PTHR43267:SF1">
    <property type="entry name" value="TRNA THREONYLCARBAMOYLADENOSINE DEHYDRATASE"/>
    <property type="match status" value="1"/>
</dbReference>
<dbReference type="SUPFAM" id="SSF69572">
    <property type="entry name" value="Activating enzymes of the ubiquitin-like proteins"/>
    <property type="match status" value="1"/>
</dbReference>
<evidence type="ECO:0000259" key="1">
    <source>
        <dbReference type="Pfam" id="PF00899"/>
    </source>
</evidence>
<comment type="caution">
    <text evidence="2">The sequence shown here is derived from an EMBL/GenBank/DDBJ whole genome shotgun (WGS) entry which is preliminary data.</text>
</comment>
<dbReference type="InterPro" id="IPR045886">
    <property type="entry name" value="ThiF/MoeB/HesA"/>
</dbReference>
<dbReference type="GO" id="GO:0061503">
    <property type="term" value="F:tRNA threonylcarbamoyladenosine dehydratase"/>
    <property type="evidence" value="ECO:0007669"/>
    <property type="project" value="TreeGrafter"/>
</dbReference>
<dbReference type="RefSeq" id="WP_143351819.1">
    <property type="nucleotide sequence ID" value="NZ_NGKW01000012.1"/>
</dbReference>
<name>A0A242B191_ENTFC</name>
<dbReference type="InterPro" id="IPR035985">
    <property type="entry name" value="Ubiquitin-activating_enz"/>
</dbReference>
<dbReference type="AlphaFoldDB" id="A0A242B191"/>
<feature type="domain" description="THIF-type NAD/FAD binding fold" evidence="1">
    <location>
        <begin position="38"/>
        <end position="195"/>
    </location>
</feature>
<protein>
    <submittedName>
        <fullName evidence="2">Molybdopterin biosynthesis MoeB protein</fullName>
    </submittedName>
</protein>